<dbReference type="KEGG" id="fau:Fraau_2687"/>
<protein>
    <recommendedName>
        <fullName evidence="1">DUF2383 domain-containing protein</fullName>
    </recommendedName>
</protein>
<proteinExistence type="predicted"/>
<dbReference type="STRING" id="767434.Fraau_2687"/>
<dbReference type="InterPro" id="IPR011971">
    <property type="entry name" value="CHP02284"/>
</dbReference>
<name>H8KZ00_FRAAD</name>
<organism evidence="2 3">
    <name type="scientific">Frateuria aurantia (strain ATCC 33424 / DSM 6220 / KCTC 2777 / LMG 1558 / NBRC 3245 / NCIMB 13370)</name>
    <name type="common">Acetobacter aurantius</name>
    <dbReference type="NCBI Taxonomy" id="767434"/>
    <lineage>
        <taxon>Bacteria</taxon>
        <taxon>Pseudomonadati</taxon>
        <taxon>Pseudomonadota</taxon>
        <taxon>Gammaproteobacteria</taxon>
        <taxon>Lysobacterales</taxon>
        <taxon>Rhodanobacteraceae</taxon>
        <taxon>Frateuria</taxon>
    </lineage>
</organism>
<dbReference type="Pfam" id="PF09537">
    <property type="entry name" value="DUF2383"/>
    <property type="match status" value="1"/>
</dbReference>
<dbReference type="NCBIfam" id="TIGR02284">
    <property type="entry name" value="PA2169 family four-helix-bundle protein"/>
    <property type="match status" value="1"/>
</dbReference>
<dbReference type="Proteomes" id="UP000005234">
    <property type="component" value="Chromosome"/>
</dbReference>
<dbReference type="AlphaFoldDB" id="H8KZ00"/>
<evidence type="ECO:0000313" key="3">
    <source>
        <dbReference type="Proteomes" id="UP000005234"/>
    </source>
</evidence>
<feature type="domain" description="DUF2383" evidence="1">
    <location>
        <begin position="43"/>
        <end position="141"/>
    </location>
</feature>
<keyword evidence="3" id="KW-1185">Reference proteome</keyword>
<dbReference type="eggNOG" id="ENOG5031E6W">
    <property type="taxonomic scope" value="Bacteria"/>
</dbReference>
<evidence type="ECO:0000313" key="2">
    <source>
        <dbReference type="EMBL" id="AFC87030.1"/>
    </source>
</evidence>
<sequence length="181" mass="20251">MNGTTTADLAERDTFNANSASPRHACAPWMEESVVARAPNQLINDLIRYGIDDRDLYGVAADKVREPGLRQVLHENCLALAAVVTDLQNLVRASGARPARHGTLRGWIQRQLGAWLARRGGGDHVWIDLLAQSEAGYRHMFESGLDHMPQEVRPVLQRQQPRLRELQADMCSLSQGERARH</sequence>
<evidence type="ECO:0000259" key="1">
    <source>
        <dbReference type="Pfam" id="PF09537"/>
    </source>
</evidence>
<dbReference type="InterPro" id="IPR012347">
    <property type="entry name" value="Ferritin-like"/>
</dbReference>
<dbReference type="OrthoDB" id="5952182at2"/>
<dbReference type="EMBL" id="CP003350">
    <property type="protein sequence ID" value="AFC87030.1"/>
    <property type="molecule type" value="Genomic_DNA"/>
</dbReference>
<dbReference type="Gene3D" id="1.20.1260.10">
    <property type="match status" value="1"/>
</dbReference>
<gene>
    <name evidence="2" type="ordered locus">Fraau_2687</name>
</gene>
<dbReference type="HOGENOM" id="CLU_127576_0_0_6"/>
<accession>H8KZ00</accession>
<reference evidence="2" key="1">
    <citation type="submission" date="2012-02" db="EMBL/GenBank/DDBJ databases">
        <title>The complete genome of Frateuria aurantia DSM 6220.</title>
        <authorList>
            <consortium name="US DOE Joint Genome Institute (JGI-PGF)"/>
            <person name="Lucas S."/>
            <person name="Copeland A."/>
            <person name="Lapidus A."/>
            <person name="Glavina del Rio T."/>
            <person name="Dalin E."/>
            <person name="Tice H."/>
            <person name="Bruce D."/>
            <person name="Goodwin L."/>
            <person name="Pitluck S."/>
            <person name="Peters L."/>
            <person name="Ovchinnikova G."/>
            <person name="Teshima H."/>
            <person name="Kyrpides N."/>
            <person name="Mavromatis K."/>
            <person name="Ivanova N."/>
            <person name="Brettin T."/>
            <person name="Detter J.C."/>
            <person name="Han C."/>
            <person name="Larimer F."/>
            <person name="Land M."/>
            <person name="Hauser L."/>
            <person name="Markowitz V."/>
            <person name="Cheng J.-F."/>
            <person name="Hugenholtz P."/>
            <person name="Woyke T."/>
            <person name="Wu D."/>
            <person name="Brambilla E."/>
            <person name="Klenk H.-P."/>
            <person name="Eisen J.A."/>
        </authorList>
    </citation>
    <scope>NUCLEOTIDE SEQUENCE</scope>
    <source>
        <strain evidence="2">DSM 6220</strain>
    </source>
</reference>
<dbReference type="InterPro" id="IPR019052">
    <property type="entry name" value="DUF2383"/>
</dbReference>